<feature type="region of interest" description="Disordered" evidence="1">
    <location>
        <begin position="121"/>
        <end position="157"/>
    </location>
</feature>
<protein>
    <submittedName>
        <fullName evidence="2">MAK10-like protein</fullName>
    </submittedName>
</protein>
<proteinExistence type="predicted"/>
<organism evidence="2">
    <name type="scientific">Tanacetum cinerariifolium</name>
    <name type="common">Dalmatian daisy</name>
    <name type="synonym">Chrysanthemum cinerariifolium</name>
    <dbReference type="NCBI Taxonomy" id="118510"/>
    <lineage>
        <taxon>Eukaryota</taxon>
        <taxon>Viridiplantae</taxon>
        <taxon>Streptophyta</taxon>
        <taxon>Embryophyta</taxon>
        <taxon>Tracheophyta</taxon>
        <taxon>Spermatophyta</taxon>
        <taxon>Magnoliopsida</taxon>
        <taxon>eudicotyledons</taxon>
        <taxon>Gunneridae</taxon>
        <taxon>Pentapetalae</taxon>
        <taxon>asterids</taxon>
        <taxon>campanulids</taxon>
        <taxon>Asterales</taxon>
        <taxon>Asteraceae</taxon>
        <taxon>Asteroideae</taxon>
        <taxon>Anthemideae</taxon>
        <taxon>Anthemidinae</taxon>
        <taxon>Tanacetum</taxon>
    </lineage>
</organism>
<evidence type="ECO:0000256" key="1">
    <source>
        <dbReference type="SAM" id="MobiDB-lite"/>
    </source>
</evidence>
<sequence>MGDENPIRTLRDYSKPSHVGYQNTIELLGRNNVVPLRPNTTRRTIKNVKEYWALLEDLALYDNKSWNDPWDFPKPVKIIYLPHDIPSTSDRHLIELENQYCMKNPEQAFVDYASSRTDEAGVRSMPSQYVPSNQTNPMMIGQKKKGKKRKETTPSSPPDLTILFITDKVRKLNSFLESSGLVPRSSDIKFVCTKEDDEDVMFIEIIKKYYDSREHKLEEDENAMTRGLGVEYFFIFPTRSKLVYHKYLMSGLITSMFIRSPIIVGGRSSNLKIPCNIGHVHVKKAYIDLNSPLNIMTEMMYNWIMRRKLDPREDPNRGVSNFTRRIKGMHIFVGNFTYVLHYMIVEDIISIIDPRLSQVVLGKHFVEISNMTYDLSLGVVRFTNMIDEITYNMPHKIEQYNSLSYLEKEYTKSIYFRNVEDKRRGVDYAMSKILRFYKECLELGPEYFTTLEDEGGVT</sequence>
<gene>
    <name evidence="2" type="ORF">Tci_024037</name>
</gene>
<reference evidence="2" key="1">
    <citation type="journal article" date="2019" name="Sci. Rep.">
        <title>Draft genome of Tanacetum cinerariifolium, the natural source of mosquito coil.</title>
        <authorList>
            <person name="Yamashiro T."/>
            <person name="Shiraishi A."/>
            <person name="Satake H."/>
            <person name="Nakayama K."/>
        </authorList>
    </citation>
    <scope>NUCLEOTIDE SEQUENCE</scope>
</reference>
<name>A0A6L2KSW7_TANCI</name>
<comment type="caution">
    <text evidence="2">The sequence shown here is derived from an EMBL/GenBank/DDBJ whole genome shotgun (WGS) entry which is preliminary data.</text>
</comment>
<accession>A0A6L2KSW7</accession>
<dbReference type="AlphaFoldDB" id="A0A6L2KSW7"/>
<evidence type="ECO:0000313" key="2">
    <source>
        <dbReference type="EMBL" id="GEU52059.1"/>
    </source>
</evidence>
<dbReference type="EMBL" id="BKCJ010002960">
    <property type="protein sequence ID" value="GEU52059.1"/>
    <property type="molecule type" value="Genomic_DNA"/>
</dbReference>
<feature type="compositionally biased region" description="Polar residues" evidence="1">
    <location>
        <begin position="125"/>
        <end position="137"/>
    </location>
</feature>